<evidence type="ECO:0000313" key="2">
    <source>
        <dbReference type="Proteomes" id="UP000310200"/>
    </source>
</evidence>
<reference evidence="1 2" key="1">
    <citation type="journal article" date="2019" name="Philos. Trans. R. Soc. Lond., B, Biol. Sci.">
        <title>Ant behaviour and brain gene expression of defending hosts depend on the ecological success of the intruding social parasite.</title>
        <authorList>
            <person name="Kaur R."/>
            <person name="Stoldt M."/>
            <person name="Jongepier E."/>
            <person name="Feldmeyer B."/>
            <person name="Menzel F."/>
            <person name="Bornberg-Bauer E."/>
            <person name="Foitzik S."/>
        </authorList>
    </citation>
    <scope>NUCLEOTIDE SEQUENCE [LARGE SCALE GENOMIC DNA]</scope>
    <source>
        <tissue evidence="1">Whole body</tissue>
    </source>
</reference>
<accession>A0A4S2KTV6</accession>
<gene>
    <name evidence="1" type="ORF">DBV15_00591</name>
</gene>
<organism evidence="1 2">
    <name type="scientific">Temnothorax longispinosus</name>
    <dbReference type="NCBI Taxonomy" id="300112"/>
    <lineage>
        <taxon>Eukaryota</taxon>
        <taxon>Metazoa</taxon>
        <taxon>Ecdysozoa</taxon>
        <taxon>Arthropoda</taxon>
        <taxon>Hexapoda</taxon>
        <taxon>Insecta</taxon>
        <taxon>Pterygota</taxon>
        <taxon>Neoptera</taxon>
        <taxon>Endopterygota</taxon>
        <taxon>Hymenoptera</taxon>
        <taxon>Apocrita</taxon>
        <taxon>Aculeata</taxon>
        <taxon>Formicoidea</taxon>
        <taxon>Formicidae</taxon>
        <taxon>Myrmicinae</taxon>
        <taxon>Temnothorax</taxon>
    </lineage>
</organism>
<proteinExistence type="predicted"/>
<sequence>MRSVGRCNLVGYEKSNSADLSSSHLFCDTLMFVGEPTYQLQYISRPLSISSANGFELTLALSSGSLAKLQRAALNVGAINVARLVTRTPASNRDNMSAPFAGGPSIRPAGYSLDVGTRRVRATSDFSRTLVSLDHRA</sequence>
<protein>
    <submittedName>
        <fullName evidence="1">Uncharacterized protein</fullName>
    </submittedName>
</protein>
<dbReference type="Proteomes" id="UP000310200">
    <property type="component" value="Unassembled WGS sequence"/>
</dbReference>
<evidence type="ECO:0000313" key="1">
    <source>
        <dbReference type="EMBL" id="TGZ52996.1"/>
    </source>
</evidence>
<comment type="caution">
    <text evidence="1">The sequence shown here is derived from an EMBL/GenBank/DDBJ whole genome shotgun (WGS) entry which is preliminary data.</text>
</comment>
<keyword evidence="2" id="KW-1185">Reference proteome</keyword>
<dbReference type="AlphaFoldDB" id="A0A4S2KTV6"/>
<name>A0A4S2KTV6_9HYME</name>
<dbReference type="EMBL" id="QBLH01001127">
    <property type="protein sequence ID" value="TGZ52996.1"/>
    <property type="molecule type" value="Genomic_DNA"/>
</dbReference>